<sequence>MPINESSRTAQTPRQKFKTSLAPAAFSKRLERPVHCLEIQYSIASVDRYWKGLFVPLRARSSSFRFFEVLSSGHFCKMLTRFNKVTGIQPFMAVDILLDKRHWYRHDLELFLYLLIWSIITEGSGSVPQSSKLRMWAREDWDDIAVRKRSQMEQWIR</sequence>
<feature type="domain" description="Fungal-type protein kinase" evidence="1">
    <location>
        <begin position="84"/>
        <end position="118"/>
    </location>
</feature>
<organism evidence="2">
    <name type="scientific">Bionectria ochroleuca</name>
    <name type="common">Gliocladium roseum</name>
    <dbReference type="NCBI Taxonomy" id="29856"/>
    <lineage>
        <taxon>Eukaryota</taxon>
        <taxon>Fungi</taxon>
        <taxon>Dikarya</taxon>
        <taxon>Ascomycota</taxon>
        <taxon>Pezizomycotina</taxon>
        <taxon>Sordariomycetes</taxon>
        <taxon>Hypocreomycetidae</taxon>
        <taxon>Hypocreales</taxon>
        <taxon>Bionectriaceae</taxon>
        <taxon>Clonostachys</taxon>
    </lineage>
</organism>
<protein>
    <recommendedName>
        <fullName evidence="1">Fungal-type protein kinase domain-containing protein</fullName>
    </recommendedName>
</protein>
<dbReference type="Pfam" id="PF17667">
    <property type="entry name" value="Pkinase_fungal"/>
    <property type="match status" value="1"/>
</dbReference>
<gene>
    <name evidence="2" type="ORF">BN869_000013877_1</name>
</gene>
<name>A0A0B7KKY6_BIOOC</name>
<dbReference type="EMBL" id="CDPU01000156">
    <property type="protein sequence ID" value="CEO57819.1"/>
    <property type="molecule type" value="Genomic_DNA"/>
</dbReference>
<accession>A0A0B7KKY6</accession>
<evidence type="ECO:0000259" key="1">
    <source>
        <dbReference type="Pfam" id="PF17667"/>
    </source>
</evidence>
<proteinExistence type="predicted"/>
<dbReference type="AlphaFoldDB" id="A0A0B7KKY6"/>
<evidence type="ECO:0000313" key="2">
    <source>
        <dbReference type="EMBL" id="CEO57819.1"/>
    </source>
</evidence>
<reference evidence="2" key="1">
    <citation type="submission" date="2015-01" db="EMBL/GenBank/DDBJ databases">
        <authorList>
            <person name="Durling Mikael"/>
        </authorList>
    </citation>
    <scope>NUCLEOTIDE SEQUENCE</scope>
</reference>
<dbReference type="InterPro" id="IPR040976">
    <property type="entry name" value="Pkinase_fungal"/>
</dbReference>